<dbReference type="SUPFAM" id="SSF50956">
    <property type="entry name" value="Thermostable phytase (3-phytase)"/>
    <property type="match status" value="1"/>
</dbReference>
<sequence length="320" mass="35560">MKSFYNNKTVIWAIACASIIGFQFCGENESPANDQPVVPDSDSTATLIKRDTSFLPGIPQGLVVNEALQEASGIAVSRSNPQLIWAHNDSGDLPRIFLLGSGGDDFGEFRLVNAKNRDWEDIAIGPGPEEGKNYLYIGDIGDNISQYEEKIIYRVEEPDVSSTDKKFDGEIKSVEAIKLKFPDGIRDAETLMIDPANKDLYIISKRESKVGVYRLKYPYATDLVNVLEKVGEMALTGVVGGDISSDGNEVLIKTYQTIYYWKKTGDEDIGTLLLSQPVSLPYFREPQGEAIAWKLDGSGYYTLSEEPRGIDASIYYYMRL</sequence>
<evidence type="ECO:0000313" key="1">
    <source>
        <dbReference type="EMBL" id="MDN5216348.1"/>
    </source>
</evidence>
<comment type="caution">
    <text evidence="1">The sequence shown here is derived from an EMBL/GenBank/DDBJ whole genome shotgun (WGS) entry which is preliminary data.</text>
</comment>
<evidence type="ECO:0008006" key="3">
    <source>
        <dbReference type="Google" id="ProtNLM"/>
    </source>
</evidence>
<evidence type="ECO:0000313" key="2">
    <source>
        <dbReference type="Proteomes" id="UP001172083"/>
    </source>
</evidence>
<name>A0ABT8LJ88_9BACT</name>
<keyword evidence="2" id="KW-1185">Reference proteome</keyword>
<gene>
    <name evidence="1" type="ORF">QQ020_30045</name>
</gene>
<organism evidence="1 2">
    <name type="scientific">Agaribacillus aureus</name>
    <dbReference type="NCBI Taxonomy" id="3051825"/>
    <lineage>
        <taxon>Bacteria</taxon>
        <taxon>Pseudomonadati</taxon>
        <taxon>Bacteroidota</taxon>
        <taxon>Cytophagia</taxon>
        <taxon>Cytophagales</taxon>
        <taxon>Splendidivirgaceae</taxon>
        <taxon>Agaribacillus</taxon>
    </lineage>
</organism>
<dbReference type="RefSeq" id="WP_346761686.1">
    <property type="nucleotide sequence ID" value="NZ_JAUJEB010000008.1"/>
</dbReference>
<proteinExistence type="predicted"/>
<dbReference type="Proteomes" id="UP001172083">
    <property type="component" value="Unassembled WGS sequence"/>
</dbReference>
<dbReference type="EMBL" id="JAUJEB010000008">
    <property type="protein sequence ID" value="MDN5216348.1"/>
    <property type="molecule type" value="Genomic_DNA"/>
</dbReference>
<protein>
    <recommendedName>
        <fullName evidence="3">Lipoprotein</fullName>
    </recommendedName>
</protein>
<accession>A0ABT8LJ88</accession>
<reference evidence="1" key="1">
    <citation type="submission" date="2023-06" db="EMBL/GenBank/DDBJ databases">
        <title>Genomic of Agaribacillus aureum.</title>
        <authorList>
            <person name="Wang G."/>
        </authorList>
    </citation>
    <scope>NUCLEOTIDE SEQUENCE</scope>
    <source>
        <strain evidence="1">BMA12</strain>
    </source>
</reference>